<protein>
    <submittedName>
        <fullName evidence="1">CTP synthase</fullName>
    </submittedName>
</protein>
<name>A0A6N9Z738_9BIFI</name>
<organism evidence="1 2">
    <name type="scientific">Bifidobacterium aerophilum</name>
    <dbReference type="NCBI Taxonomy" id="1798155"/>
    <lineage>
        <taxon>Bacteria</taxon>
        <taxon>Bacillati</taxon>
        <taxon>Actinomycetota</taxon>
        <taxon>Actinomycetes</taxon>
        <taxon>Bifidobacteriales</taxon>
        <taxon>Bifidobacteriaceae</taxon>
        <taxon>Bifidobacterium</taxon>
    </lineage>
</organism>
<dbReference type="Proteomes" id="UP000469194">
    <property type="component" value="Unassembled WGS sequence"/>
</dbReference>
<proteinExistence type="predicted"/>
<accession>A0A6N9Z738</accession>
<evidence type="ECO:0000313" key="2">
    <source>
        <dbReference type="Proteomes" id="UP000469194"/>
    </source>
</evidence>
<dbReference type="AlphaFoldDB" id="A0A6N9Z738"/>
<sequence length="293" mass="33014">MAYRQPSRIFAGLSAAAILQLEYSWRLHDDDTVFIASSTGGNSRCHANIRRIFMRHMPVVRVAHSPCPGGLVISVAPEHALSAATPDPGTEIVRITSPARTLVDCGLRYPFAQAMPMFNSALRKGLVTLDEVMETCDGLQANHGPVLRLLHYANPLCENGGESWCYATILDLGFAVPQLQHVFVDPDAPWKRYRVDFVWHTQDGRIIVLEYDGTGKYVDPKMTGRRGVQSVVHDEREREDALRRAKVTTIIRTTFDEVAQRSPLMHKLLDADVPMTGMHPFYERRTDIRGREY</sequence>
<gene>
    <name evidence="1" type="ORF">GFD25_09775</name>
</gene>
<reference evidence="1 2" key="1">
    <citation type="submission" date="2019-10" db="EMBL/GenBank/DDBJ databases">
        <title>Bifidobacterium from non-human primates.</title>
        <authorList>
            <person name="Modesto M."/>
        </authorList>
    </citation>
    <scope>NUCLEOTIDE SEQUENCE [LARGE SCALE GENOMIC DNA]</scope>
    <source>
        <strain evidence="1 2">TRE17</strain>
    </source>
</reference>
<evidence type="ECO:0000313" key="1">
    <source>
        <dbReference type="EMBL" id="NEG90266.1"/>
    </source>
</evidence>
<comment type="caution">
    <text evidence="1">The sequence shown here is derived from an EMBL/GenBank/DDBJ whole genome shotgun (WGS) entry which is preliminary data.</text>
</comment>
<keyword evidence="2" id="KW-1185">Reference proteome</keyword>
<dbReference type="EMBL" id="WHZW01000021">
    <property type="protein sequence ID" value="NEG90266.1"/>
    <property type="molecule type" value="Genomic_DNA"/>
</dbReference>